<dbReference type="PANTHER" id="PTHR44688">
    <property type="entry name" value="DNA-BINDING TRANSCRIPTIONAL ACTIVATOR DEVR_DOSR"/>
    <property type="match status" value="1"/>
</dbReference>
<dbReference type="GO" id="GO:0006355">
    <property type="term" value="P:regulation of DNA-templated transcription"/>
    <property type="evidence" value="ECO:0007669"/>
    <property type="project" value="InterPro"/>
</dbReference>
<gene>
    <name evidence="5" type="ORF">APE01nite_10610</name>
</gene>
<dbReference type="InterPro" id="IPR000792">
    <property type="entry name" value="Tscrpt_reg_LuxR_C"/>
</dbReference>
<dbReference type="InterPro" id="IPR036388">
    <property type="entry name" value="WH-like_DNA-bd_sf"/>
</dbReference>
<organism evidence="5 6">
    <name type="scientific">Acetobacter peroxydans</name>
    <dbReference type="NCBI Taxonomy" id="104098"/>
    <lineage>
        <taxon>Bacteria</taxon>
        <taxon>Pseudomonadati</taxon>
        <taxon>Pseudomonadota</taxon>
        <taxon>Alphaproteobacteria</taxon>
        <taxon>Acetobacterales</taxon>
        <taxon>Acetobacteraceae</taxon>
        <taxon>Acetobacter</taxon>
    </lineage>
</organism>
<dbReference type="OrthoDB" id="343383at2"/>
<dbReference type="Proteomes" id="UP000317730">
    <property type="component" value="Unassembled WGS sequence"/>
</dbReference>
<dbReference type="RefSeq" id="WP_141375340.1">
    <property type="nucleotide sequence ID" value="NZ_BAPL01000023.1"/>
</dbReference>
<dbReference type="GO" id="GO:0003677">
    <property type="term" value="F:DNA binding"/>
    <property type="evidence" value="ECO:0007669"/>
    <property type="project" value="UniProtKB-KW"/>
</dbReference>
<keyword evidence="1" id="KW-0805">Transcription regulation</keyword>
<keyword evidence="3" id="KW-0804">Transcription</keyword>
<name>A0A4Y3TU48_9PROT</name>
<sequence>MTGIIPPDGRTPPFMEQWLAELGHVAGHIGRADFHTRLLSVFSRLIAHQSSWIIAYAPGVLPHVLHTEDVESAAFSDYSNHFRTFDPFWHLWRSQARQPVASLSTLDKTVKPYEYTSIFQKNCGFSDELAIILPILSNTCIMLFLQRTDKPFTQKEINRARLVQPVFYGLHQSHINQTFQAWSRTAPHARTQAARRAEGEGALVLDRHRNHLHSNAPWRAAETQHGAPFRRALHRLLRGAESLMPGHTPTVLEENGFTLSLTALPEDCPLAPGGYLLTLAPGTTQAPLSALPGLHVTRREQDLLELLLQGRNTGEIAQTLGISKGTVKNHRQRLYRKVGVTTERGLLSRLQALRQQ</sequence>
<dbReference type="PANTHER" id="PTHR44688:SF16">
    <property type="entry name" value="DNA-BINDING TRANSCRIPTIONAL ACTIVATOR DEVR_DOSR"/>
    <property type="match status" value="1"/>
</dbReference>
<evidence type="ECO:0000259" key="4">
    <source>
        <dbReference type="PROSITE" id="PS50043"/>
    </source>
</evidence>
<dbReference type="SMART" id="SM00421">
    <property type="entry name" value="HTH_LUXR"/>
    <property type="match status" value="1"/>
</dbReference>
<evidence type="ECO:0000256" key="3">
    <source>
        <dbReference type="ARBA" id="ARBA00023163"/>
    </source>
</evidence>
<dbReference type="AlphaFoldDB" id="A0A4Y3TU48"/>
<dbReference type="EMBL" id="BJMV01000004">
    <property type="protein sequence ID" value="GEB85264.1"/>
    <property type="molecule type" value="Genomic_DNA"/>
</dbReference>
<accession>A0A4Y3TU48</accession>
<evidence type="ECO:0000313" key="5">
    <source>
        <dbReference type="EMBL" id="GEB85264.1"/>
    </source>
</evidence>
<dbReference type="SUPFAM" id="SSF46894">
    <property type="entry name" value="C-terminal effector domain of the bipartite response regulators"/>
    <property type="match status" value="1"/>
</dbReference>
<dbReference type="Gene3D" id="1.10.10.10">
    <property type="entry name" value="Winged helix-like DNA-binding domain superfamily/Winged helix DNA-binding domain"/>
    <property type="match status" value="1"/>
</dbReference>
<protein>
    <recommendedName>
        <fullName evidence="4">HTH luxR-type domain-containing protein</fullName>
    </recommendedName>
</protein>
<comment type="caution">
    <text evidence="5">The sequence shown here is derived from an EMBL/GenBank/DDBJ whole genome shotgun (WGS) entry which is preliminary data.</text>
</comment>
<keyword evidence="2" id="KW-0238">DNA-binding</keyword>
<feature type="domain" description="HTH luxR-type" evidence="4">
    <location>
        <begin position="289"/>
        <end position="354"/>
    </location>
</feature>
<dbReference type="PROSITE" id="PS00622">
    <property type="entry name" value="HTH_LUXR_1"/>
    <property type="match status" value="1"/>
</dbReference>
<evidence type="ECO:0000256" key="2">
    <source>
        <dbReference type="ARBA" id="ARBA00023125"/>
    </source>
</evidence>
<evidence type="ECO:0000256" key="1">
    <source>
        <dbReference type="ARBA" id="ARBA00023015"/>
    </source>
</evidence>
<keyword evidence="6" id="KW-1185">Reference proteome</keyword>
<dbReference type="Pfam" id="PF00196">
    <property type="entry name" value="GerE"/>
    <property type="match status" value="1"/>
</dbReference>
<dbReference type="PROSITE" id="PS50043">
    <property type="entry name" value="HTH_LUXR_2"/>
    <property type="match status" value="1"/>
</dbReference>
<proteinExistence type="predicted"/>
<dbReference type="PRINTS" id="PR00038">
    <property type="entry name" value="HTHLUXR"/>
</dbReference>
<dbReference type="InterPro" id="IPR016032">
    <property type="entry name" value="Sig_transdc_resp-reg_C-effctor"/>
</dbReference>
<dbReference type="CDD" id="cd06170">
    <property type="entry name" value="LuxR_C_like"/>
    <property type="match status" value="1"/>
</dbReference>
<reference evidence="5 6" key="1">
    <citation type="submission" date="2019-06" db="EMBL/GenBank/DDBJ databases">
        <title>Whole genome shotgun sequence of Acetobacter peroxydans NBRC 13755.</title>
        <authorList>
            <person name="Hosoyama A."/>
            <person name="Uohara A."/>
            <person name="Ohji S."/>
            <person name="Ichikawa N."/>
        </authorList>
    </citation>
    <scope>NUCLEOTIDE SEQUENCE [LARGE SCALE GENOMIC DNA]</scope>
    <source>
        <strain evidence="5 6">NBRC 13755</strain>
    </source>
</reference>
<evidence type="ECO:0000313" key="6">
    <source>
        <dbReference type="Proteomes" id="UP000317730"/>
    </source>
</evidence>